<dbReference type="EMBL" id="QGKM01000083">
    <property type="protein sequence ID" value="PWQ92557.1"/>
    <property type="molecule type" value="Genomic_DNA"/>
</dbReference>
<protein>
    <recommendedName>
        <fullName evidence="1">Dimethylamine monooxygenase subunit DmmA-like C-terminal domain-containing protein</fullName>
    </recommendedName>
</protein>
<dbReference type="OrthoDB" id="6955242at2"/>
<dbReference type="AlphaFoldDB" id="A0A317C2H8"/>
<evidence type="ECO:0000259" key="1">
    <source>
        <dbReference type="Pfam" id="PF22289"/>
    </source>
</evidence>
<dbReference type="NCBIfam" id="NF041259">
    <property type="entry name" value="mono_DmmA_fam"/>
    <property type="match status" value="1"/>
</dbReference>
<dbReference type="InterPro" id="IPR048037">
    <property type="entry name" value="DmmA-like_C"/>
</dbReference>
<keyword evidence="3" id="KW-1185">Reference proteome</keyword>
<sequence>MTSPMTHHLRPKYESATPDTNVSHYLFIAEEAALPLLKPLFNDIDLTLRKSLVVTDLDISPVTTAAYELIPRSKTISYTDAFILANSKNVAVYIAGTESFLWSVHQRVLKAGIEKSKIHLLEPISDLRRIICTHCFTIMDNISDILVTCSGCQRQLEVQDQFSEMHGAYAASGIRLSNKPQKTIKTITPKKQLF</sequence>
<comment type="caution">
    <text evidence="2">The sequence shown here is derived from an EMBL/GenBank/DDBJ whole genome shotgun (WGS) entry which is preliminary data.</text>
</comment>
<organism evidence="2 3">
    <name type="scientific">Leucothrix pacifica</name>
    <dbReference type="NCBI Taxonomy" id="1247513"/>
    <lineage>
        <taxon>Bacteria</taxon>
        <taxon>Pseudomonadati</taxon>
        <taxon>Pseudomonadota</taxon>
        <taxon>Gammaproteobacteria</taxon>
        <taxon>Thiotrichales</taxon>
        <taxon>Thiotrichaceae</taxon>
        <taxon>Leucothrix</taxon>
    </lineage>
</organism>
<reference evidence="2 3" key="1">
    <citation type="submission" date="2018-05" db="EMBL/GenBank/DDBJ databases">
        <title>Leucothrix arctica sp. nov., isolated from Arctic seawater.</title>
        <authorList>
            <person name="Choi A."/>
            <person name="Baek K."/>
        </authorList>
    </citation>
    <scope>NUCLEOTIDE SEQUENCE [LARGE SCALE GENOMIC DNA]</scope>
    <source>
        <strain evidence="2 3">JCM 18388</strain>
    </source>
</reference>
<dbReference type="Proteomes" id="UP000245539">
    <property type="component" value="Unassembled WGS sequence"/>
</dbReference>
<dbReference type="RefSeq" id="WP_109839517.1">
    <property type="nucleotide sequence ID" value="NZ_QGKM01000083.1"/>
</dbReference>
<evidence type="ECO:0000313" key="2">
    <source>
        <dbReference type="EMBL" id="PWQ92557.1"/>
    </source>
</evidence>
<dbReference type="Pfam" id="PF22289">
    <property type="entry name" value="DmmA-like_C"/>
    <property type="match status" value="1"/>
</dbReference>
<evidence type="ECO:0000313" key="3">
    <source>
        <dbReference type="Proteomes" id="UP000245539"/>
    </source>
</evidence>
<proteinExistence type="predicted"/>
<accession>A0A317C2H8</accession>
<gene>
    <name evidence="2" type="ORF">DKW60_20435</name>
</gene>
<name>A0A317C2H8_9GAMM</name>
<feature type="domain" description="Dimethylamine monooxygenase subunit DmmA-like C-terminal" evidence="1">
    <location>
        <begin position="129"/>
        <end position="170"/>
    </location>
</feature>